<reference evidence="3 4" key="1">
    <citation type="journal article" date="2004" name="Science">
        <title>The genome of the diatom Thalassiosira pseudonana: ecology, evolution, and metabolism.</title>
        <authorList>
            <person name="Armbrust E.V."/>
            <person name="Berges J.A."/>
            <person name="Bowler C."/>
            <person name="Green B.R."/>
            <person name="Martinez D."/>
            <person name="Putnam N.H."/>
            <person name="Zhou S."/>
            <person name="Allen A.E."/>
            <person name="Apt K.E."/>
            <person name="Bechner M."/>
            <person name="Brzezinski M.A."/>
            <person name="Chaal B.K."/>
            <person name="Chiovitti A."/>
            <person name="Davis A.K."/>
            <person name="Demarest M.S."/>
            <person name="Detter J.C."/>
            <person name="Glavina T."/>
            <person name="Goodstein D."/>
            <person name="Hadi M.Z."/>
            <person name="Hellsten U."/>
            <person name="Hildebrand M."/>
            <person name="Jenkins B.D."/>
            <person name="Jurka J."/>
            <person name="Kapitonov V.V."/>
            <person name="Kroger N."/>
            <person name="Lau W.W."/>
            <person name="Lane T.W."/>
            <person name="Larimer F.W."/>
            <person name="Lippmeier J.C."/>
            <person name="Lucas S."/>
            <person name="Medina M."/>
            <person name="Montsant A."/>
            <person name="Obornik M."/>
            <person name="Parker M.S."/>
            <person name="Palenik B."/>
            <person name="Pazour G.J."/>
            <person name="Richardson P.M."/>
            <person name="Rynearson T.A."/>
            <person name="Saito M.A."/>
            <person name="Schwartz D.C."/>
            <person name="Thamatrakoln K."/>
            <person name="Valentin K."/>
            <person name="Vardi A."/>
            <person name="Wilkerson F.P."/>
            <person name="Rokhsar D.S."/>
        </authorList>
    </citation>
    <scope>NUCLEOTIDE SEQUENCE [LARGE SCALE GENOMIC DNA]</scope>
    <source>
        <strain evidence="3 4">CCMP1335</strain>
    </source>
</reference>
<dbReference type="GO" id="GO:0010181">
    <property type="term" value="F:FMN binding"/>
    <property type="evidence" value="ECO:0007669"/>
    <property type="project" value="InterPro"/>
</dbReference>
<proteinExistence type="predicted"/>
<dbReference type="PRINTS" id="PR00369">
    <property type="entry name" value="FLAVODOXIN"/>
</dbReference>
<dbReference type="KEGG" id="tps:THAPSDRAFT_36634"/>
<feature type="domain" description="Flavodoxin-like" evidence="2">
    <location>
        <begin position="1"/>
        <end position="80"/>
    </location>
</feature>
<name>B8LBR0_THAPS</name>
<dbReference type="SUPFAM" id="SSF52218">
    <property type="entry name" value="Flavoproteins"/>
    <property type="match status" value="1"/>
</dbReference>
<keyword evidence="4" id="KW-1185">Reference proteome</keyword>
<dbReference type="PROSITE" id="PS50902">
    <property type="entry name" value="FLAVODOXIN_LIKE"/>
    <property type="match status" value="1"/>
</dbReference>
<dbReference type="PANTHER" id="PTHR19384:SF84">
    <property type="entry name" value="METHIONINE SYNTHASE REDUCTASE"/>
    <property type="match status" value="1"/>
</dbReference>
<evidence type="ECO:0000313" key="4">
    <source>
        <dbReference type="Proteomes" id="UP000001449"/>
    </source>
</evidence>
<gene>
    <name evidence="3" type="ORF">THAPSDRAFT_36634</name>
</gene>
<keyword evidence="1" id="KW-0285">Flavoprotein</keyword>
<accession>B8LBR0</accession>
<dbReference type="Gene3D" id="3.40.50.360">
    <property type="match status" value="1"/>
</dbReference>
<dbReference type="STRING" id="35128.B8LBR0"/>
<dbReference type="Pfam" id="PF00258">
    <property type="entry name" value="Flavodoxin_1"/>
    <property type="match status" value="1"/>
</dbReference>
<organism evidence="3 4">
    <name type="scientific">Thalassiosira pseudonana</name>
    <name type="common">Marine diatom</name>
    <name type="synonym">Cyclotella nana</name>
    <dbReference type="NCBI Taxonomy" id="35128"/>
    <lineage>
        <taxon>Eukaryota</taxon>
        <taxon>Sar</taxon>
        <taxon>Stramenopiles</taxon>
        <taxon>Ochrophyta</taxon>
        <taxon>Bacillariophyta</taxon>
        <taxon>Coscinodiscophyceae</taxon>
        <taxon>Thalassiosirophycidae</taxon>
        <taxon>Thalassiosirales</taxon>
        <taxon>Thalassiosiraceae</taxon>
        <taxon>Thalassiosira</taxon>
    </lineage>
</organism>
<dbReference type="Proteomes" id="UP000001449">
    <property type="component" value="Chromosome 11"/>
</dbReference>
<protein>
    <recommendedName>
        <fullName evidence="2">Flavodoxin-like domain-containing protein</fullName>
    </recommendedName>
</protein>
<dbReference type="AlphaFoldDB" id="B8LBR0"/>
<dbReference type="InterPro" id="IPR001094">
    <property type="entry name" value="Flavdoxin-like"/>
</dbReference>
<evidence type="ECO:0000313" key="3">
    <source>
        <dbReference type="EMBL" id="EED87091.1"/>
    </source>
</evidence>
<evidence type="ECO:0000256" key="1">
    <source>
        <dbReference type="ARBA" id="ARBA00022630"/>
    </source>
</evidence>
<dbReference type="InterPro" id="IPR008254">
    <property type="entry name" value="Flavodoxin/NO_synth"/>
</dbReference>
<dbReference type="RefSeq" id="XP_002296395.1">
    <property type="nucleotide sequence ID" value="XM_002296359.1"/>
</dbReference>
<dbReference type="PANTHER" id="PTHR19384">
    <property type="entry name" value="NITRIC OXIDE SYNTHASE-RELATED"/>
    <property type="match status" value="1"/>
</dbReference>
<feature type="non-terminal residue" evidence="3">
    <location>
        <position position="80"/>
    </location>
</feature>
<sequence>VVTSTTGNADAPENADRFVRWMKRKSTEPSQPFKHCAYAVLGLGDSNYDVFCAVGKVIDKKLSDLGGSRALPLACADEAT</sequence>
<reference evidence="3 4" key="2">
    <citation type="journal article" date="2008" name="Nature">
        <title>The Phaeodactylum genome reveals the evolutionary history of diatom genomes.</title>
        <authorList>
            <person name="Bowler C."/>
            <person name="Allen A.E."/>
            <person name="Badger J.H."/>
            <person name="Grimwood J."/>
            <person name="Jabbari K."/>
            <person name="Kuo A."/>
            <person name="Maheswari U."/>
            <person name="Martens C."/>
            <person name="Maumus F."/>
            <person name="Otillar R.P."/>
            <person name="Rayko E."/>
            <person name="Salamov A."/>
            <person name="Vandepoele K."/>
            <person name="Beszteri B."/>
            <person name="Gruber A."/>
            <person name="Heijde M."/>
            <person name="Katinka M."/>
            <person name="Mock T."/>
            <person name="Valentin K."/>
            <person name="Verret F."/>
            <person name="Berges J.A."/>
            <person name="Brownlee C."/>
            <person name="Cadoret J.P."/>
            <person name="Chiovitti A."/>
            <person name="Choi C.J."/>
            <person name="Coesel S."/>
            <person name="De Martino A."/>
            <person name="Detter J.C."/>
            <person name="Durkin C."/>
            <person name="Falciatore A."/>
            <person name="Fournet J."/>
            <person name="Haruta M."/>
            <person name="Huysman M.J."/>
            <person name="Jenkins B.D."/>
            <person name="Jiroutova K."/>
            <person name="Jorgensen R.E."/>
            <person name="Joubert Y."/>
            <person name="Kaplan A."/>
            <person name="Kroger N."/>
            <person name="Kroth P.G."/>
            <person name="La Roche J."/>
            <person name="Lindquist E."/>
            <person name="Lommer M."/>
            <person name="Martin-Jezequel V."/>
            <person name="Lopez P.J."/>
            <person name="Lucas S."/>
            <person name="Mangogna M."/>
            <person name="McGinnis K."/>
            <person name="Medlin L.K."/>
            <person name="Montsant A."/>
            <person name="Oudot-Le Secq M.P."/>
            <person name="Napoli C."/>
            <person name="Obornik M."/>
            <person name="Parker M.S."/>
            <person name="Petit J.L."/>
            <person name="Porcel B.M."/>
            <person name="Poulsen N."/>
            <person name="Robison M."/>
            <person name="Rychlewski L."/>
            <person name="Rynearson T.A."/>
            <person name="Schmutz J."/>
            <person name="Shapiro H."/>
            <person name="Siaut M."/>
            <person name="Stanley M."/>
            <person name="Sussman M.R."/>
            <person name="Taylor A.R."/>
            <person name="Vardi A."/>
            <person name="von Dassow P."/>
            <person name="Vyverman W."/>
            <person name="Willis A."/>
            <person name="Wyrwicz L.S."/>
            <person name="Rokhsar D.S."/>
            <person name="Weissenbach J."/>
            <person name="Armbrust E.V."/>
            <person name="Green B.R."/>
            <person name="Van de Peer Y."/>
            <person name="Grigoriev I.V."/>
        </authorList>
    </citation>
    <scope>NUCLEOTIDE SEQUENCE [LARGE SCALE GENOMIC DNA]</scope>
    <source>
        <strain evidence="3 4">CCMP1335</strain>
    </source>
</reference>
<evidence type="ECO:0000259" key="2">
    <source>
        <dbReference type="PROSITE" id="PS50902"/>
    </source>
</evidence>
<dbReference type="InterPro" id="IPR029039">
    <property type="entry name" value="Flavoprotein-like_sf"/>
</dbReference>
<dbReference type="FunFam" id="3.40.50.360:FF:000150">
    <property type="entry name" value="Predicted protein"/>
    <property type="match status" value="1"/>
</dbReference>
<dbReference type="HOGENOM" id="CLU_2597487_0_0_1"/>
<dbReference type="EMBL" id="DS999415">
    <property type="protein sequence ID" value="EED87091.1"/>
    <property type="molecule type" value="Genomic_DNA"/>
</dbReference>
<feature type="non-terminal residue" evidence="3">
    <location>
        <position position="1"/>
    </location>
</feature>
<dbReference type="PaxDb" id="35128-Thaps36634"/>
<dbReference type="GeneID" id="7444543"/>
<dbReference type="eggNOG" id="KOG1158">
    <property type="taxonomic scope" value="Eukaryota"/>
</dbReference>
<dbReference type="InParanoid" id="B8LBR0"/>